<dbReference type="GeneTree" id="ENSGT00940000161777"/>
<dbReference type="PROSITE" id="PS50088">
    <property type="entry name" value="ANK_REPEAT"/>
    <property type="match status" value="3"/>
</dbReference>
<evidence type="ECO:0000256" key="1">
    <source>
        <dbReference type="PROSITE-ProRule" id="PRU00023"/>
    </source>
</evidence>
<dbReference type="Proteomes" id="UP000472266">
    <property type="component" value="Chromosome 4"/>
</dbReference>
<organism evidence="3 4">
    <name type="scientific">Strigops habroptila</name>
    <name type="common">Kakapo</name>
    <dbReference type="NCBI Taxonomy" id="2489341"/>
    <lineage>
        <taxon>Eukaryota</taxon>
        <taxon>Metazoa</taxon>
        <taxon>Chordata</taxon>
        <taxon>Craniata</taxon>
        <taxon>Vertebrata</taxon>
        <taxon>Euteleostomi</taxon>
        <taxon>Archelosauria</taxon>
        <taxon>Archosauria</taxon>
        <taxon>Dinosauria</taxon>
        <taxon>Saurischia</taxon>
        <taxon>Theropoda</taxon>
        <taxon>Coelurosauria</taxon>
        <taxon>Aves</taxon>
        <taxon>Neognathae</taxon>
        <taxon>Neoaves</taxon>
        <taxon>Telluraves</taxon>
        <taxon>Australaves</taxon>
        <taxon>Psittaciformes</taxon>
        <taxon>Psittacidae</taxon>
        <taxon>Strigops</taxon>
    </lineage>
</organism>
<dbReference type="PANTHER" id="PTHR24147:SF53">
    <property type="entry name" value="ANKYRIN REPEAT DOMAIN 26"/>
    <property type="match status" value="1"/>
</dbReference>
<reference evidence="3" key="3">
    <citation type="submission" date="2025-09" db="UniProtKB">
        <authorList>
            <consortium name="Ensembl"/>
        </authorList>
    </citation>
    <scope>IDENTIFICATION</scope>
</reference>
<name>A0A672U6X3_STRHB</name>
<protein>
    <submittedName>
        <fullName evidence="3">Uncharacterized protein</fullName>
    </submittedName>
</protein>
<sequence>RSLPLSEWQRFSSQGHHAYELQEKDLGRLHRAAAHGDLAWLRRWRWWLKRVGIDKTPLHLACVNGHADVVRYLVQKNCQLNFADSFKRSPLMKAVQCQQEECVAILLEHGADPNLADADGNTALHLAVLCQTCLCFSKWNYLSFQDGYTPLNLAISRHEEEMVEFLLTKGADRHAQDQRFRTALTVAIFAGDMNTIQILLWHGGDILITLASWVWIMLTCLNTLGKLMVYIVIKRGRVIRVSVLIYEPFS</sequence>
<keyword evidence="2" id="KW-0812">Transmembrane</keyword>
<dbReference type="Pfam" id="PF12796">
    <property type="entry name" value="Ank_2"/>
    <property type="match status" value="2"/>
</dbReference>
<keyword evidence="1" id="KW-0040">ANK repeat</keyword>
<accession>A0A672U6X3</accession>
<dbReference type="InterPro" id="IPR002110">
    <property type="entry name" value="Ankyrin_rpt"/>
</dbReference>
<dbReference type="InterPro" id="IPR050657">
    <property type="entry name" value="Ankyrin_repeat_domain"/>
</dbReference>
<evidence type="ECO:0000256" key="2">
    <source>
        <dbReference type="SAM" id="Phobius"/>
    </source>
</evidence>
<dbReference type="OMA" id="RWRWWLK"/>
<reference evidence="3 4" key="1">
    <citation type="submission" date="2019-11" db="EMBL/GenBank/DDBJ databases">
        <title>Strigops habroptila (kakapo) genome, bStrHab1, primary haplotype, v2.</title>
        <authorList>
            <person name="Jarvis E.D."/>
            <person name="Howard J."/>
            <person name="Rhie A."/>
            <person name="Phillippy A."/>
            <person name="Korlach J."/>
            <person name="Digby A."/>
            <person name="Iorns D."/>
            <person name="Eason D."/>
            <person name="Robertson B."/>
            <person name="Raemaekers T."/>
            <person name="Howe K."/>
            <person name="Lewin H."/>
            <person name="Damas J."/>
            <person name="Hastie A."/>
            <person name="Tracey A."/>
            <person name="Chow W."/>
            <person name="Fedrigo O."/>
        </authorList>
    </citation>
    <scope>NUCLEOTIDE SEQUENCE [LARGE SCALE GENOMIC DNA]</scope>
</reference>
<feature type="transmembrane region" description="Helical" evidence="2">
    <location>
        <begin position="183"/>
        <end position="201"/>
    </location>
</feature>
<dbReference type="PRINTS" id="PR01415">
    <property type="entry name" value="ANKYRIN"/>
</dbReference>
<dbReference type="PANTHER" id="PTHR24147">
    <property type="entry name" value="ANKYRIN REPEAT DOMAIN 36-RELATED"/>
    <property type="match status" value="1"/>
</dbReference>
<dbReference type="PROSITE" id="PS50297">
    <property type="entry name" value="ANK_REP_REGION"/>
    <property type="match status" value="3"/>
</dbReference>
<evidence type="ECO:0000313" key="4">
    <source>
        <dbReference type="Proteomes" id="UP000472266"/>
    </source>
</evidence>
<dbReference type="SUPFAM" id="SSF48403">
    <property type="entry name" value="Ankyrin repeat"/>
    <property type="match status" value="1"/>
</dbReference>
<dbReference type="InParanoid" id="A0A672U6X3"/>
<keyword evidence="2" id="KW-1133">Transmembrane helix</keyword>
<feature type="repeat" description="ANK" evidence="1">
    <location>
        <begin position="53"/>
        <end position="85"/>
    </location>
</feature>
<feature type="repeat" description="ANK" evidence="1">
    <location>
        <begin position="146"/>
        <end position="178"/>
    </location>
</feature>
<dbReference type="Gene3D" id="1.25.40.20">
    <property type="entry name" value="Ankyrin repeat-containing domain"/>
    <property type="match status" value="2"/>
</dbReference>
<reference evidence="3" key="2">
    <citation type="submission" date="2025-08" db="UniProtKB">
        <authorList>
            <consortium name="Ensembl"/>
        </authorList>
    </citation>
    <scope>IDENTIFICATION</scope>
</reference>
<keyword evidence="4" id="KW-1185">Reference proteome</keyword>
<dbReference type="Ensembl" id="ENSSHBT00005012944.1">
    <property type="protein sequence ID" value="ENSSHBP00005010743.1"/>
    <property type="gene ID" value="ENSSHBG00005009348.1"/>
</dbReference>
<proteinExistence type="predicted"/>
<dbReference type="SMART" id="SM00248">
    <property type="entry name" value="ANK"/>
    <property type="match status" value="4"/>
</dbReference>
<feature type="transmembrane region" description="Helical" evidence="2">
    <location>
        <begin position="213"/>
        <end position="233"/>
    </location>
</feature>
<evidence type="ECO:0000313" key="3">
    <source>
        <dbReference type="Ensembl" id="ENSSHBP00005010743.1"/>
    </source>
</evidence>
<feature type="repeat" description="ANK" evidence="1">
    <location>
        <begin position="86"/>
        <end position="118"/>
    </location>
</feature>
<keyword evidence="2" id="KW-0472">Membrane</keyword>
<dbReference type="AlphaFoldDB" id="A0A672U6X3"/>
<dbReference type="InterPro" id="IPR036770">
    <property type="entry name" value="Ankyrin_rpt-contain_sf"/>
</dbReference>